<proteinExistence type="predicted"/>
<dbReference type="RefSeq" id="WP_233727874.1">
    <property type="nucleotide sequence ID" value="NZ_JAJVCN010000002.1"/>
</dbReference>
<sequence length="412" mass="46583">MASIEVERVRRLIEGLRRDRRMHPRHGRGEYSRLSRDVVAACEALFESDPAAVPTLARRAVDLVTTAMMYIDDSSGVLGGDLRALMAVHARACAVAPPDSKQLAGWLVKLRLDGPGWPDFELRDYAAALGEKGRAELSRRVEDRARAAEPDLFGRTPFGIRVLREQLAELSGDVDHYIAVLAEDLHAAPQYRKIVDALRNAGRTADAEHWAQRGLGIGNPIDKGKLRDVYVDLLLERGATDEAFALRWQLFERNPTQAHYDDLRRTGERTGDWPGVRDKAIGWLRDATTGQPAYADHLIGVFLDEGELDEAWQTAADHTEDLPESRWRQLIELRQPTHPRDVIEPWQRLIQRRLDASTDKYRYGKAITMLRQLRDAYQATGAATGFATYLDRLRDRHKRKTSFIAKLGQANL</sequence>
<keyword evidence="2" id="KW-1185">Reference proteome</keyword>
<protein>
    <submittedName>
        <fullName evidence="1">Uncharacterized protein</fullName>
    </submittedName>
</protein>
<dbReference type="InterPro" id="IPR049245">
    <property type="entry name" value="DUF6880"/>
</dbReference>
<accession>A0ABS8ZGH6</accession>
<dbReference type="Proteomes" id="UP001521150">
    <property type="component" value="Unassembled WGS sequence"/>
</dbReference>
<comment type="caution">
    <text evidence="1">The sequence shown here is derived from an EMBL/GenBank/DDBJ whole genome shotgun (WGS) entry which is preliminary data.</text>
</comment>
<evidence type="ECO:0000313" key="2">
    <source>
        <dbReference type="Proteomes" id="UP001521150"/>
    </source>
</evidence>
<gene>
    <name evidence="1" type="ORF">LWC34_26725</name>
</gene>
<dbReference type="Pfam" id="PF21810">
    <property type="entry name" value="DUF6880"/>
    <property type="match status" value="1"/>
</dbReference>
<reference evidence="1 2" key="1">
    <citation type="submission" date="2021-12" db="EMBL/GenBank/DDBJ databases">
        <title>Genome sequence of Kibdelosporangium philippinense ATCC 49844.</title>
        <authorList>
            <person name="Fedorov E.A."/>
            <person name="Omeragic M."/>
            <person name="Shalygina K.F."/>
            <person name="Maclea K.S."/>
        </authorList>
    </citation>
    <scope>NUCLEOTIDE SEQUENCE [LARGE SCALE GENOMIC DNA]</scope>
    <source>
        <strain evidence="1 2">ATCC 49844</strain>
    </source>
</reference>
<name>A0ABS8ZGH6_9PSEU</name>
<dbReference type="EMBL" id="JAJVCN010000002">
    <property type="protein sequence ID" value="MCE7006399.1"/>
    <property type="molecule type" value="Genomic_DNA"/>
</dbReference>
<organism evidence="1 2">
    <name type="scientific">Kibdelosporangium philippinense</name>
    <dbReference type="NCBI Taxonomy" id="211113"/>
    <lineage>
        <taxon>Bacteria</taxon>
        <taxon>Bacillati</taxon>
        <taxon>Actinomycetota</taxon>
        <taxon>Actinomycetes</taxon>
        <taxon>Pseudonocardiales</taxon>
        <taxon>Pseudonocardiaceae</taxon>
        <taxon>Kibdelosporangium</taxon>
    </lineage>
</organism>
<evidence type="ECO:0000313" key="1">
    <source>
        <dbReference type="EMBL" id="MCE7006399.1"/>
    </source>
</evidence>